<dbReference type="InterPro" id="IPR035986">
    <property type="entry name" value="PKD_dom_sf"/>
</dbReference>
<sequence length="647" mass="70946">MNRIVGILFSMLLLCQQLNAQLQTPYILNGTATQNTCNCYTLTQDQSNSSGTVWNKTKIDLTQSFNYVFEVNLGCKDESGADGIGFILQTQGTNLGATGQGLGFKGISPSLGVLIDTWQNSDESDPSYDHLAIQQNGLSNHSDVNGNLAGPVQVIDGVDNIEDCKWHLLRVEWDAPTTTLIVSVDQVERLRIQKDLVTDIFYGDPNVYWGFGGSTGGSSNKQQFCAALHPAFSFNSAQILCEGTPVQFYNASSSFGSITRYWWDLGDGTITTDPVPALHQYPGAGKYPVKMVIEDNSGCVSDTMRTDVTISSYPVVDFGPSVLCEGTLFQMQDLTKVAVGDLGTYHWDFNNGETALSRNAVAPYTALGFYQINLQVTTLQGCTSQTTKTVQVAPTPVIQALARNTCFGDQSEFTGVNLTPTIPISSWNWELGNGASIMGQHMNYTYPAYGKYTATLRAASDLGCAAKPVTSTFDIISLRLTATSDTTVAMFQPLQLQSHAFGNNVQYTWQPSMGLNDATIPNPVASLQADQIYRIIVTTPEGCREEDEIKVKVYAGPEFYVPNAFTPNNDGRNDIFKVIAPGVPALDYFRIWNRWGQEIFYTKDLRVGWDGTIKGMPADAGNYIWMVQGKDYTGRTFSRKGTILLLR</sequence>
<dbReference type="RefSeq" id="WP_111597174.1">
    <property type="nucleotide sequence ID" value="NZ_QLLL01000003.1"/>
</dbReference>
<dbReference type="EMBL" id="QLLL01000003">
    <property type="protein sequence ID" value="RAJ06565.1"/>
    <property type="molecule type" value="Genomic_DNA"/>
</dbReference>
<dbReference type="Gene3D" id="2.60.40.10">
    <property type="entry name" value="Immunoglobulins"/>
    <property type="match status" value="3"/>
</dbReference>
<dbReference type="Proteomes" id="UP000249547">
    <property type="component" value="Unassembled WGS sequence"/>
</dbReference>
<keyword evidence="1" id="KW-0732">Signal</keyword>
<dbReference type="InterPro" id="IPR013320">
    <property type="entry name" value="ConA-like_dom_sf"/>
</dbReference>
<dbReference type="InterPro" id="IPR050258">
    <property type="entry name" value="Leguminous_Lectin"/>
</dbReference>
<dbReference type="GO" id="GO:0004553">
    <property type="term" value="F:hydrolase activity, hydrolyzing O-glycosyl compounds"/>
    <property type="evidence" value="ECO:0007669"/>
    <property type="project" value="UniProtKB-ARBA"/>
</dbReference>
<dbReference type="InterPro" id="IPR056573">
    <property type="entry name" value="Lectin_L-type_dom"/>
</dbReference>
<feature type="domain" description="PKD" evidence="2">
    <location>
        <begin position="256"/>
        <end position="315"/>
    </location>
</feature>
<name>A0A327QRN7_9BACT</name>
<evidence type="ECO:0000259" key="2">
    <source>
        <dbReference type="PROSITE" id="PS50093"/>
    </source>
</evidence>
<dbReference type="CDD" id="cd00146">
    <property type="entry name" value="PKD"/>
    <property type="match status" value="3"/>
</dbReference>
<accession>A0A327QRN7</accession>
<feature type="signal peptide" evidence="1">
    <location>
        <begin position="1"/>
        <end position="20"/>
    </location>
</feature>
<reference evidence="3 4" key="1">
    <citation type="submission" date="2018-06" db="EMBL/GenBank/DDBJ databases">
        <title>Genomic Encyclopedia of Archaeal and Bacterial Type Strains, Phase II (KMG-II): from individual species to whole genera.</title>
        <authorList>
            <person name="Goeker M."/>
        </authorList>
    </citation>
    <scope>NUCLEOTIDE SEQUENCE [LARGE SCALE GENOMIC DNA]</scope>
    <source>
        <strain evidence="3 4">DSM 23857</strain>
    </source>
</reference>
<feature type="domain" description="PKD" evidence="2">
    <location>
        <begin position="344"/>
        <end position="397"/>
    </location>
</feature>
<dbReference type="InterPro" id="IPR013783">
    <property type="entry name" value="Ig-like_fold"/>
</dbReference>
<organism evidence="3 4">
    <name type="scientific">Chitinophaga skermanii</name>
    <dbReference type="NCBI Taxonomy" id="331697"/>
    <lineage>
        <taxon>Bacteria</taxon>
        <taxon>Pseudomonadati</taxon>
        <taxon>Bacteroidota</taxon>
        <taxon>Chitinophagia</taxon>
        <taxon>Chitinophagales</taxon>
        <taxon>Chitinophagaceae</taxon>
        <taxon>Chitinophaga</taxon>
    </lineage>
</organism>
<dbReference type="SUPFAM" id="SSF49899">
    <property type="entry name" value="Concanavalin A-like lectins/glucanases"/>
    <property type="match status" value="1"/>
</dbReference>
<dbReference type="InterPro" id="IPR000601">
    <property type="entry name" value="PKD_dom"/>
</dbReference>
<evidence type="ECO:0000313" key="4">
    <source>
        <dbReference type="Proteomes" id="UP000249547"/>
    </source>
</evidence>
<dbReference type="GO" id="GO:0005975">
    <property type="term" value="P:carbohydrate metabolic process"/>
    <property type="evidence" value="ECO:0007669"/>
    <property type="project" value="UniProtKB-ARBA"/>
</dbReference>
<dbReference type="SMART" id="SM00089">
    <property type="entry name" value="PKD"/>
    <property type="match status" value="3"/>
</dbReference>
<dbReference type="SUPFAM" id="SSF49299">
    <property type="entry name" value="PKD domain"/>
    <property type="match status" value="3"/>
</dbReference>
<dbReference type="Pfam" id="PF13585">
    <property type="entry name" value="CHU_C"/>
    <property type="match status" value="1"/>
</dbReference>
<dbReference type="PANTHER" id="PTHR32401:SF48">
    <property type="entry name" value="LEGUME LECTIN DOMAIN-CONTAINING PROTEIN"/>
    <property type="match status" value="1"/>
</dbReference>
<evidence type="ECO:0000256" key="1">
    <source>
        <dbReference type="SAM" id="SignalP"/>
    </source>
</evidence>
<evidence type="ECO:0000313" key="3">
    <source>
        <dbReference type="EMBL" id="RAJ06565.1"/>
    </source>
</evidence>
<protein>
    <submittedName>
        <fullName evidence="3">Gliding motility-associated-like protein</fullName>
    </submittedName>
</protein>
<dbReference type="Pfam" id="PF18483">
    <property type="entry name" value="Lectin_L-type_dom"/>
    <property type="match status" value="1"/>
</dbReference>
<dbReference type="PANTHER" id="PTHR32401">
    <property type="entry name" value="CONCANAVALIN A-LIKE LECTIN FAMILY PROTEIN"/>
    <property type="match status" value="1"/>
</dbReference>
<dbReference type="PROSITE" id="PS50093">
    <property type="entry name" value="PKD"/>
    <property type="match status" value="3"/>
</dbReference>
<dbReference type="CDD" id="cd01951">
    <property type="entry name" value="lectin_L-type"/>
    <property type="match status" value="1"/>
</dbReference>
<keyword evidence="4" id="KW-1185">Reference proteome</keyword>
<dbReference type="InterPro" id="IPR022409">
    <property type="entry name" value="PKD/Chitinase_dom"/>
</dbReference>
<dbReference type="NCBIfam" id="TIGR04131">
    <property type="entry name" value="Bac_Flav_CTERM"/>
    <property type="match status" value="1"/>
</dbReference>
<dbReference type="Pfam" id="PF18911">
    <property type="entry name" value="PKD_4"/>
    <property type="match status" value="3"/>
</dbReference>
<feature type="domain" description="PKD" evidence="2">
    <location>
        <begin position="423"/>
        <end position="463"/>
    </location>
</feature>
<dbReference type="InterPro" id="IPR026341">
    <property type="entry name" value="T9SS_type_B"/>
</dbReference>
<dbReference type="AlphaFoldDB" id="A0A327QRN7"/>
<comment type="caution">
    <text evidence="3">The sequence shown here is derived from an EMBL/GenBank/DDBJ whole genome shotgun (WGS) entry which is preliminary data.</text>
</comment>
<proteinExistence type="predicted"/>
<dbReference type="Gene3D" id="2.60.120.200">
    <property type="match status" value="1"/>
</dbReference>
<feature type="chain" id="PRO_5016402070" evidence="1">
    <location>
        <begin position="21"/>
        <end position="647"/>
    </location>
</feature>
<dbReference type="OrthoDB" id="1490014at2"/>
<gene>
    <name evidence="3" type="ORF">LX64_01692</name>
</gene>